<accession>A0A556N3T8</accession>
<sequence length="119" mass="13971">MDYALELRYQNLTKQLEPTFGPGIDLQAMLFLIGVEELGIGYKLFKKHEKTDLMHVAICTLLEPYGYYAFKGRDADNWPHFEFLKELPPLSEEEQQAFMKEAILEYFEHHGYSTKHVQP</sequence>
<keyword evidence="2" id="KW-1185">Reference proteome</keyword>
<evidence type="ECO:0000313" key="2">
    <source>
        <dbReference type="Proteomes" id="UP000316008"/>
    </source>
</evidence>
<organism evidence="1 2">
    <name type="scientific">Fluviicola chungangensis</name>
    <dbReference type="NCBI Taxonomy" id="2597671"/>
    <lineage>
        <taxon>Bacteria</taxon>
        <taxon>Pseudomonadati</taxon>
        <taxon>Bacteroidota</taxon>
        <taxon>Flavobacteriia</taxon>
        <taxon>Flavobacteriales</taxon>
        <taxon>Crocinitomicaceae</taxon>
        <taxon>Fluviicola</taxon>
    </lineage>
</organism>
<dbReference type="Proteomes" id="UP000316008">
    <property type="component" value="Unassembled WGS sequence"/>
</dbReference>
<comment type="caution">
    <text evidence="1">The sequence shown here is derived from an EMBL/GenBank/DDBJ whole genome shotgun (WGS) entry which is preliminary data.</text>
</comment>
<proteinExistence type="predicted"/>
<protein>
    <submittedName>
        <fullName evidence="1">Uncharacterized protein</fullName>
    </submittedName>
</protein>
<dbReference type="OrthoDB" id="794480at2"/>
<gene>
    <name evidence="1" type="ORF">FO442_06225</name>
</gene>
<reference evidence="1 2" key="1">
    <citation type="submission" date="2019-07" db="EMBL/GenBank/DDBJ databases">
        <authorList>
            <person name="Huq M.A."/>
        </authorList>
    </citation>
    <scope>NUCLEOTIDE SEQUENCE [LARGE SCALE GENOMIC DNA]</scope>
    <source>
        <strain evidence="1 2">MAH-3</strain>
    </source>
</reference>
<evidence type="ECO:0000313" key="1">
    <source>
        <dbReference type="EMBL" id="TSJ46755.1"/>
    </source>
</evidence>
<dbReference type="EMBL" id="VLPL01000002">
    <property type="protein sequence ID" value="TSJ46755.1"/>
    <property type="molecule type" value="Genomic_DNA"/>
</dbReference>
<name>A0A556N3T8_9FLAO</name>
<dbReference type="RefSeq" id="WP_144332292.1">
    <property type="nucleotide sequence ID" value="NZ_VLPL01000002.1"/>
</dbReference>
<dbReference type="AlphaFoldDB" id="A0A556N3T8"/>